<gene>
    <name evidence="3" type="ORF">STAFG_6814</name>
</gene>
<dbReference type="Pfam" id="PF01636">
    <property type="entry name" value="APH"/>
    <property type="match status" value="1"/>
</dbReference>
<dbReference type="HOGENOM" id="CLU_495985_0_0_11"/>
<dbReference type="PANTHER" id="PTHR36156">
    <property type="entry name" value="SLR2101 PROTEIN"/>
    <property type="match status" value="1"/>
</dbReference>
<reference evidence="3 4" key="1">
    <citation type="submission" date="2013-02" db="EMBL/GenBank/DDBJ databases">
        <title>Draft Genome Sequence of Streptomyces afghaniensis, Which Produces Compounds of the Julimycin B-Complex.</title>
        <authorList>
            <person name="Gruening B.A."/>
            <person name="Praeg A."/>
            <person name="Erxleben A."/>
            <person name="Guenther S."/>
            <person name="Fiedler H.-P."/>
            <person name="Goodfellow M."/>
            <person name="Mueller M."/>
        </authorList>
    </citation>
    <scope>NUCLEOTIDE SEQUENCE [LARGE SCALE GENOMIC DNA]</scope>
    <source>
        <strain evidence="3 4">772</strain>
    </source>
</reference>
<keyword evidence="4" id="KW-1185">Reference proteome</keyword>
<dbReference type="GO" id="GO:0016020">
    <property type="term" value="C:membrane"/>
    <property type="evidence" value="ECO:0007669"/>
    <property type="project" value="InterPro"/>
</dbReference>
<protein>
    <recommendedName>
        <fullName evidence="2">G-protein coupled receptors family 2 profile 1 domain-containing protein</fullName>
    </recommendedName>
</protein>
<comment type="caution">
    <text evidence="3">The sequence shown here is derived from an EMBL/GenBank/DDBJ whole genome shotgun (WGS) entry which is preliminary data.</text>
</comment>
<dbReference type="PROSITE" id="PS50227">
    <property type="entry name" value="G_PROTEIN_RECEP_F2_3"/>
    <property type="match status" value="1"/>
</dbReference>
<dbReference type="InterPro" id="IPR014710">
    <property type="entry name" value="RmlC-like_jellyroll"/>
</dbReference>
<feature type="region of interest" description="Disordered" evidence="1">
    <location>
        <begin position="249"/>
        <end position="286"/>
    </location>
</feature>
<dbReference type="PANTHER" id="PTHR36156:SF2">
    <property type="entry name" value="CUPIN TYPE-2 DOMAIN-CONTAINING PROTEIN"/>
    <property type="match status" value="1"/>
</dbReference>
<feature type="compositionally biased region" description="Low complexity" evidence="1">
    <location>
        <begin position="271"/>
        <end position="280"/>
    </location>
</feature>
<dbReference type="Proteomes" id="UP000015001">
    <property type="component" value="Unassembled WGS sequence"/>
</dbReference>
<name>S4ND13_9ACTN</name>
<dbReference type="InterPro" id="IPR001879">
    <property type="entry name" value="GPCR_2_extracellular_dom"/>
</dbReference>
<dbReference type="Gene3D" id="2.60.120.10">
    <property type="entry name" value="Jelly Rolls"/>
    <property type="match status" value="1"/>
</dbReference>
<dbReference type="GO" id="GO:0004930">
    <property type="term" value="F:G protein-coupled receptor activity"/>
    <property type="evidence" value="ECO:0007669"/>
    <property type="project" value="InterPro"/>
</dbReference>
<dbReference type="Gene3D" id="2.20.70.150">
    <property type="match status" value="1"/>
</dbReference>
<sequence length="549" mass="58263">MMSTTTAQVSRDPALAGFLLAHKLAEPGETAHWTPLAGGVSSDLWRVDLPGRSLCVKRALARLRVAADWQAPVSRNAYEWAWMRFASRHRPDSVPELLAHDAEAGLFAMAFLPPEAYPVWKAQLLDGQVETTTAAAVGRTLGNLHAASAGDATLAEEFATDDNFHALRIEPYLLATAAAHPGLSDILQGLADRTADTHLALVHGDVSPKNILVGTSGPCCWTPSAPGTETLPSIWPSASTICSSRASSSPATGPISSAPPGCWPRSTSGASTGSPCPSSRRGPRHCCRRCCSRAWTASPRWSTSRMTCTGSSCGQSRRPCSGYLSSPRRTSWTLGRPRSSPRPAPAAAHATDPTDSTDPAGLADPPEPTEETHMRRVVTGHDENGKAVVVSDGPVPRSREFTSLPGWVSRLPWATEPGEQVSRTGEDPTPKVTSLLPAPGGTRFIVLTFPPAAAMGDPAFDPVAFDREQRADSPGIAELIGPDGMHTTPTVDYGIVLQGEIVLELDDGHRTRLSAGDIVIQNGTRHAWRNCSDQPVTMAFVLVGAECGR</sequence>
<dbReference type="PATRIC" id="fig|1283301.3.peg.6766"/>
<dbReference type="SUPFAM" id="SSF56112">
    <property type="entry name" value="Protein kinase-like (PK-like)"/>
    <property type="match status" value="1"/>
</dbReference>
<dbReference type="CDD" id="cd02231">
    <property type="entry name" value="cupin_BLL6423-like"/>
    <property type="match status" value="1"/>
</dbReference>
<dbReference type="Gene3D" id="3.90.1200.10">
    <property type="match status" value="1"/>
</dbReference>
<evidence type="ECO:0000259" key="2">
    <source>
        <dbReference type="PROSITE" id="PS50227"/>
    </source>
</evidence>
<dbReference type="InterPro" id="IPR047142">
    <property type="entry name" value="OryJ/VirC-like"/>
</dbReference>
<dbReference type="Gene3D" id="3.30.200.20">
    <property type="entry name" value="Phosphorylase Kinase, domain 1"/>
    <property type="match status" value="1"/>
</dbReference>
<feature type="compositionally biased region" description="Polar residues" evidence="1">
    <location>
        <begin position="303"/>
        <end position="315"/>
    </location>
</feature>
<dbReference type="InterPro" id="IPR002575">
    <property type="entry name" value="Aminoglycoside_PTrfase"/>
</dbReference>
<accession>S4ND13</accession>
<dbReference type="InterPro" id="IPR011009">
    <property type="entry name" value="Kinase-like_dom_sf"/>
</dbReference>
<proteinExistence type="predicted"/>
<dbReference type="EMBL" id="AOPY01001581">
    <property type="protein sequence ID" value="EPJ36134.1"/>
    <property type="molecule type" value="Genomic_DNA"/>
</dbReference>
<dbReference type="AlphaFoldDB" id="S4ND13"/>
<dbReference type="InterPro" id="IPR013096">
    <property type="entry name" value="Cupin_2"/>
</dbReference>
<feature type="domain" description="G-protein coupled receptors family 2 profile 1" evidence="2">
    <location>
        <begin position="262"/>
        <end position="317"/>
    </location>
</feature>
<feature type="compositionally biased region" description="Polar residues" evidence="1">
    <location>
        <begin position="323"/>
        <end position="333"/>
    </location>
</feature>
<feature type="region of interest" description="Disordered" evidence="1">
    <location>
        <begin position="303"/>
        <end position="372"/>
    </location>
</feature>
<evidence type="ECO:0000256" key="1">
    <source>
        <dbReference type="SAM" id="MobiDB-lite"/>
    </source>
</evidence>
<dbReference type="SUPFAM" id="SSF51182">
    <property type="entry name" value="RmlC-like cupins"/>
    <property type="match status" value="1"/>
</dbReference>
<dbReference type="InterPro" id="IPR011051">
    <property type="entry name" value="RmlC_Cupin_sf"/>
</dbReference>
<evidence type="ECO:0000313" key="3">
    <source>
        <dbReference type="EMBL" id="EPJ36134.1"/>
    </source>
</evidence>
<evidence type="ECO:0000313" key="4">
    <source>
        <dbReference type="Proteomes" id="UP000015001"/>
    </source>
</evidence>
<feature type="compositionally biased region" description="Low complexity" evidence="1">
    <location>
        <begin position="345"/>
        <end position="360"/>
    </location>
</feature>
<organism evidence="3 4">
    <name type="scientific">Streptomyces afghaniensis 772</name>
    <dbReference type="NCBI Taxonomy" id="1283301"/>
    <lineage>
        <taxon>Bacteria</taxon>
        <taxon>Bacillati</taxon>
        <taxon>Actinomycetota</taxon>
        <taxon>Actinomycetes</taxon>
        <taxon>Kitasatosporales</taxon>
        <taxon>Streptomycetaceae</taxon>
        <taxon>Streptomyces</taxon>
    </lineage>
</organism>
<dbReference type="Pfam" id="PF07883">
    <property type="entry name" value="Cupin_2"/>
    <property type="match status" value="1"/>
</dbReference>